<evidence type="ECO:0000313" key="6">
    <source>
        <dbReference type="EMBL" id="GAE31618.1"/>
    </source>
</evidence>
<comment type="similarity">
    <text evidence="2 4">Belongs to the GerABKA family.</text>
</comment>
<dbReference type="PANTHER" id="PTHR22550:SF5">
    <property type="entry name" value="LEUCINE ZIPPER PROTEIN 4"/>
    <property type="match status" value="1"/>
</dbReference>
<dbReference type="PANTHER" id="PTHR22550">
    <property type="entry name" value="SPORE GERMINATION PROTEIN"/>
    <property type="match status" value="1"/>
</dbReference>
<keyword evidence="7" id="KW-1185">Reference proteome</keyword>
<dbReference type="InterPro" id="IPR050768">
    <property type="entry name" value="UPF0353/GerABKA_families"/>
</dbReference>
<feature type="transmembrane region" description="Helical" evidence="5">
    <location>
        <begin position="364"/>
        <end position="381"/>
    </location>
</feature>
<dbReference type="GO" id="GO:0009847">
    <property type="term" value="P:spore germination"/>
    <property type="evidence" value="ECO:0007669"/>
    <property type="project" value="UniProtKB-UniRule"/>
</dbReference>
<dbReference type="EMBL" id="BAUU01000021">
    <property type="protein sequence ID" value="GAE31618.1"/>
    <property type="molecule type" value="Genomic_DNA"/>
</dbReference>
<comment type="subcellular location">
    <subcellularLocation>
        <location evidence="4">Cell membrane</location>
    </subcellularLocation>
    <subcellularLocation>
        <location evidence="1">Membrane</location>
        <topology evidence="1">Multi-pass membrane protein</topology>
    </subcellularLocation>
</comment>
<evidence type="ECO:0000256" key="4">
    <source>
        <dbReference type="PIRNR" id="PIRNR005690"/>
    </source>
</evidence>
<organism evidence="6 7">
    <name type="scientific">Halalkalibacter hemicellulosilyticusJCM 9152</name>
    <dbReference type="NCBI Taxonomy" id="1236971"/>
    <lineage>
        <taxon>Bacteria</taxon>
        <taxon>Bacillati</taxon>
        <taxon>Bacillota</taxon>
        <taxon>Bacilli</taxon>
        <taxon>Bacillales</taxon>
        <taxon>Bacillaceae</taxon>
        <taxon>Halalkalibacter</taxon>
    </lineage>
</organism>
<dbReference type="PIRSF" id="PIRSF005690">
    <property type="entry name" value="GerBA"/>
    <property type="match status" value="1"/>
</dbReference>
<dbReference type="Proteomes" id="UP000018895">
    <property type="component" value="Unassembled WGS sequence"/>
</dbReference>
<feature type="transmembrane region" description="Helical" evidence="5">
    <location>
        <begin position="393"/>
        <end position="412"/>
    </location>
</feature>
<accession>W4QJ03</accession>
<feature type="transmembrane region" description="Helical" evidence="5">
    <location>
        <begin position="283"/>
        <end position="301"/>
    </location>
</feature>
<sequence>MSPRRTGWRIKQKSGVSKKEQLIDDSMKQMKRIDDQLKNSRAKIDDIFKDTDDISFHDYQFGPHLSIHSFIIHCQSLVQKEKVNFVKSLLQDLVKHEIGSANEITLERLKHFILNHGVTNETPVLINDYEEATTKVLAGYFVLFIDGWDQALAFEAISIEGRSVAEPSTEAVVKGPHEGTVEDLKKNIGLIRSRIQSKHLKLKSLHVGQVTRTEIAYMYLEGAVDAEVLAEFEKRLEKVKDLEILETTFLEELIEDSTLSPFPQYRYTERPDTATAALIDGKIIALVHGTGAILICPALYLELFQSVEDYYQRSFISTTIRLMRFIAVIIALTLPSVYIALSTFHPEMIPTILLLAIVNTREGIPFPALLEALIMVFFFELMREAGIRMPKPVGQAVSIVGALIIGEAAIQAGIASPIMVVVVALTGISSFAVPQYNLAISYRIIQFPLMFLAATLGGFGIMVGLLLVLLHLSSLRSLGVPYLAPFAPLRPRQLRDAFIRAPIGKLLRSPRNQKNHQYPHTSNEK</sequence>
<dbReference type="GO" id="GO:0005886">
    <property type="term" value="C:plasma membrane"/>
    <property type="evidence" value="ECO:0007669"/>
    <property type="project" value="UniProtKB-SubCell"/>
</dbReference>
<evidence type="ECO:0000256" key="5">
    <source>
        <dbReference type="SAM" id="Phobius"/>
    </source>
</evidence>
<gene>
    <name evidence="6" type="ORF">JCM9152_3096</name>
</gene>
<protein>
    <submittedName>
        <fullName evidence="6">Spore germination protein GerKA</fullName>
    </submittedName>
</protein>
<keyword evidence="5" id="KW-0812">Transmembrane</keyword>
<comment type="caution">
    <text evidence="6">The sequence shown here is derived from an EMBL/GenBank/DDBJ whole genome shotgun (WGS) entry which is preliminary data.</text>
</comment>
<dbReference type="STRING" id="1236971.JCM9152_3096"/>
<evidence type="ECO:0000256" key="3">
    <source>
        <dbReference type="ARBA" id="ARBA00023136"/>
    </source>
</evidence>
<dbReference type="InterPro" id="IPR004995">
    <property type="entry name" value="Spore_Ger"/>
</dbReference>
<dbReference type="AlphaFoldDB" id="W4QJ03"/>
<feature type="transmembrane region" description="Helical" evidence="5">
    <location>
        <begin position="322"/>
        <end position="344"/>
    </location>
</feature>
<evidence type="ECO:0000256" key="1">
    <source>
        <dbReference type="ARBA" id="ARBA00004141"/>
    </source>
</evidence>
<evidence type="ECO:0000256" key="2">
    <source>
        <dbReference type="ARBA" id="ARBA00005278"/>
    </source>
</evidence>
<name>W4QJ03_9BACI</name>
<reference evidence="6" key="1">
    <citation type="journal article" date="2014" name="Genome Announc.">
        <title>Draft Genome Sequences of Three Alkaliphilic Bacillus Strains, Bacillus wakoensis JCM 9140T, Bacillus akibai JCM 9157T, and Bacillus hemicellulosilyticus JCM 9152T.</title>
        <authorList>
            <person name="Yuki M."/>
            <person name="Oshima K."/>
            <person name="Suda W."/>
            <person name="Oshida Y."/>
            <person name="Kitamura K."/>
            <person name="Iida T."/>
            <person name="Hattori M."/>
            <person name="Ohkuma M."/>
        </authorList>
    </citation>
    <scope>NUCLEOTIDE SEQUENCE [LARGE SCALE GENOMIC DNA]</scope>
    <source>
        <strain evidence="6">JCM 9152</strain>
    </source>
</reference>
<feature type="transmembrane region" description="Helical" evidence="5">
    <location>
        <begin position="418"/>
        <end position="437"/>
    </location>
</feature>
<keyword evidence="3 4" id="KW-0472">Membrane</keyword>
<dbReference type="RefSeq" id="WP_235715720.1">
    <property type="nucleotide sequence ID" value="NZ_BAUU01000021.1"/>
</dbReference>
<keyword evidence="5" id="KW-1133">Transmembrane helix</keyword>
<evidence type="ECO:0000313" key="7">
    <source>
        <dbReference type="Proteomes" id="UP000018895"/>
    </source>
</evidence>
<proteinExistence type="inferred from homology"/>
<dbReference type="Pfam" id="PF03323">
    <property type="entry name" value="GerA"/>
    <property type="match status" value="1"/>
</dbReference>
<feature type="transmembrane region" description="Helical" evidence="5">
    <location>
        <begin position="449"/>
        <end position="472"/>
    </location>
</feature>